<protein>
    <submittedName>
        <fullName evidence="3">DUF4201 domain-containing protein</fullName>
    </submittedName>
</protein>
<keyword evidence="2" id="KW-1185">Reference proteome</keyword>
<evidence type="ECO:0000313" key="1">
    <source>
        <dbReference type="EMBL" id="VDN38922.1"/>
    </source>
</evidence>
<dbReference type="Proteomes" id="UP000271098">
    <property type="component" value="Unassembled WGS sequence"/>
</dbReference>
<evidence type="ECO:0000313" key="2">
    <source>
        <dbReference type="Proteomes" id="UP000271098"/>
    </source>
</evidence>
<dbReference type="WBParaSite" id="GPUH_0002181401-mRNA-1">
    <property type="protein sequence ID" value="GPUH_0002181401-mRNA-1"/>
    <property type="gene ID" value="GPUH_0002181401"/>
</dbReference>
<name>A0A183ELE6_9BILA</name>
<organism evidence="3">
    <name type="scientific">Gongylonema pulchrum</name>
    <dbReference type="NCBI Taxonomy" id="637853"/>
    <lineage>
        <taxon>Eukaryota</taxon>
        <taxon>Metazoa</taxon>
        <taxon>Ecdysozoa</taxon>
        <taxon>Nematoda</taxon>
        <taxon>Chromadorea</taxon>
        <taxon>Rhabditida</taxon>
        <taxon>Spirurina</taxon>
        <taxon>Spiruromorpha</taxon>
        <taxon>Spiruroidea</taxon>
        <taxon>Gongylonematidae</taxon>
        <taxon>Gongylonema</taxon>
    </lineage>
</organism>
<reference evidence="1 2" key="2">
    <citation type="submission" date="2018-11" db="EMBL/GenBank/DDBJ databases">
        <authorList>
            <consortium name="Pathogen Informatics"/>
        </authorList>
    </citation>
    <scope>NUCLEOTIDE SEQUENCE [LARGE SCALE GENOMIC DNA]</scope>
</reference>
<proteinExistence type="predicted"/>
<gene>
    <name evidence="1" type="ORF">GPUH_LOCUS21788</name>
</gene>
<reference evidence="3" key="1">
    <citation type="submission" date="2016-06" db="UniProtKB">
        <authorList>
            <consortium name="WormBaseParasite"/>
        </authorList>
    </citation>
    <scope>IDENTIFICATION</scope>
</reference>
<accession>A0A183ELE6</accession>
<evidence type="ECO:0000313" key="3">
    <source>
        <dbReference type="WBParaSite" id="GPUH_0002181401-mRNA-1"/>
    </source>
</evidence>
<dbReference type="EMBL" id="UYRT01093467">
    <property type="protein sequence ID" value="VDN38922.1"/>
    <property type="molecule type" value="Genomic_DNA"/>
</dbReference>
<dbReference type="OrthoDB" id="5788161at2759"/>
<sequence length="182" mass="21107">MMENALKERVLELEKRLGIAQAKEIKNVNEELIAVRRKLTQAGAGFLLKIPIDILRKLNDLALRDDYLTQAEKRNCIEFNYALMMKRAELLEQFEKDKEIVFKSESIANFGEHLPALDAAEREINETASDVRMWVLHQLFPLSIFTVFLEIPNPTLQFSFDLELGFYSEALDSWKSFPRGNQ</sequence>
<dbReference type="AlphaFoldDB" id="A0A183ELE6"/>